<evidence type="ECO:0000256" key="1">
    <source>
        <dbReference type="SAM" id="Phobius"/>
    </source>
</evidence>
<dbReference type="RefSeq" id="WP_152647195.1">
    <property type="nucleotide sequence ID" value="NZ_CP059733.1"/>
</dbReference>
<protein>
    <recommendedName>
        <fullName evidence="4">Transmembrane protein</fullName>
    </recommendedName>
</protein>
<reference evidence="2 3" key="2">
    <citation type="journal article" date="2022" name="Mar. Drugs">
        <title>Bioassay-Guided Fractionation Leads to the Detection of Cholic Acid Generated by the Rare Thalassomonas sp.</title>
        <authorList>
            <person name="Pheiffer F."/>
            <person name="Schneider Y.K."/>
            <person name="Hansen E.H."/>
            <person name="Andersen J.H."/>
            <person name="Isaksson J."/>
            <person name="Busche T."/>
            <person name="R C."/>
            <person name="Kalinowski J."/>
            <person name="Zyl L.V."/>
            <person name="Trindade M."/>
        </authorList>
    </citation>
    <scope>NUCLEOTIDE SEQUENCE [LARGE SCALE GENOMIC DNA]</scope>
    <source>
        <strain evidence="2 3">XOM25</strain>
    </source>
</reference>
<keyword evidence="1" id="KW-1133">Transmembrane helix</keyword>
<proteinExistence type="predicted"/>
<feature type="transmembrane region" description="Helical" evidence="1">
    <location>
        <begin position="99"/>
        <end position="119"/>
    </location>
</feature>
<evidence type="ECO:0000313" key="3">
    <source>
        <dbReference type="Proteomes" id="UP000032352"/>
    </source>
</evidence>
<organism evidence="2 3">
    <name type="scientific">Thalassomonas viridans</name>
    <dbReference type="NCBI Taxonomy" id="137584"/>
    <lineage>
        <taxon>Bacteria</taxon>
        <taxon>Pseudomonadati</taxon>
        <taxon>Pseudomonadota</taxon>
        <taxon>Gammaproteobacteria</taxon>
        <taxon>Alteromonadales</taxon>
        <taxon>Colwelliaceae</taxon>
        <taxon>Thalassomonas</taxon>
    </lineage>
</organism>
<dbReference type="EMBL" id="CP059733">
    <property type="protein sequence ID" value="WDE07962.1"/>
    <property type="molecule type" value="Genomic_DNA"/>
</dbReference>
<evidence type="ECO:0008006" key="4">
    <source>
        <dbReference type="Google" id="ProtNLM"/>
    </source>
</evidence>
<dbReference type="Proteomes" id="UP000032352">
    <property type="component" value="Chromosome"/>
</dbReference>
<sequence>MTMSWRGKERRKAPDIWIYFARLLAVSGWISFIIALIVSFYAAPEKNYGLVRYYQLPIRSYWLMPLTNYLYLVLWFSAFCSICCFIIDHFRNRRSTDNLHFNLALLFLVSVSWITYIVIQVY</sequence>
<reference evidence="2 3" key="1">
    <citation type="journal article" date="2015" name="Genome Announc.">
        <title>Draft Genome Sequences of Marine Isolates of Thalassomonas viridans and Thalassomonas actiniarum.</title>
        <authorList>
            <person name="Olonade I."/>
            <person name="van Zyl L.J."/>
            <person name="Trindade M."/>
        </authorList>
    </citation>
    <scope>NUCLEOTIDE SEQUENCE [LARGE SCALE GENOMIC DNA]</scope>
    <source>
        <strain evidence="2 3">XOM25</strain>
    </source>
</reference>
<feature type="transmembrane region" description="Helical" evidence="1">
    <location>
        <begin position="20"/>
        <end position="43"/>
    </location>
</feature>
<keyword evidence="1" id="KW-0472">Membrane</keyword>
<keyword evidence="1" id="KW-0812">Transmembrane</keyword>
<evidence type="ECO:0000313" key="2">
    <source>
        <dbReference type="EMBL" id="WDE07962.1"/>
    </source>
</evidence>
<dbReference type="AlphaFoldDB" id="A0AAF0C9X0"/>
<accession>A0AAF0C9X0</accession>
<gene>
    <name evidence="2" type="ORF">SG34_014355</name>
</gene>
<keyword evidence="3" id="KW-1185">Reference proteome</keyword>
<feature type="transmembrane region" description="Helical" evidence="1">
    <location>
        <begin position="69"/>
        <end position="87"/>
    </location>
</feature>
<dbReference type="KEGG" id="tvd:SG34_014355"/>
<name>A0AAF0C9X0_9GAMM</name>